<evidence type="ECO:0000256" key="4">
    <source>
        <dbReference type="RuleBase" id="RU004429"/>
    </source>
</evidence>
<dbReference type="GO" id="GO:0008137">
    <property type="term" value="F:NADH dehydrogenase (ubiquinone) activity"/>
    <property type="evidence" value="ECO:0007669"/>
    <property type="project" value="UniProtKB-UniRule"/>
</dbReference>
<name>W9VWR3_9GAMM</name>
<evidence type="ECO:0000256" key="1">
    <source>
        <dbReference type="ARBA" id="ARBA00005698"/>
    </source>
</evidence>
<dbReference type="GO" id="GO:0048038">
    <property type="term" value="F:quinone binding"/>
    <property type="evidence" value="ECO:0007669"/>
    <property type="project" value="UniProtKB-UniRule"/>
</dbReference>
<keyword evidence="4" id="KW-1133">Transmembrane helix</keyword>
<organism evidence="6 7">
    <name type="scientific">Imhoffiella purpurea</name>
    <dbReference type="NCBI Taxonomy" id="1249627"/>
    <lineage>
        <taxon>Bacteria</taxon>
        <taxon>Pseudomonadati</taxon>
        <taxon>Pseudomonadota</taxon>
        <taxon>Gammaproteobacteria</taxon>
        <taxon>Chromatiales</taxon>
        <taxon>Chromatiaceae</taxon>
        <taxon>Imhoffiella</taxon>
    </lineage>
</organism>
<feature type="transmembrane region" description="Helical" evidence="4">
    <location>
        <begin position="91"/>
        <end position="113"/>
    </location>
</feature>
<comment type="function">
    <text evidence="4">NDH-1 shuttles electrons from NADH, via FMN and iron-sulfur (Fe-S) centers, to quinones in the respiratory chain. Couples the redox reaction to proton translocation (for every two electrons transferred, four hydrogen ions are translocated across the cytoplasmic membrane), and thus conserves the redox energy in a proton gradient.</text>
</comment>
<keyword evidence="4" id="KW-0874">Quinone</keyword>
<dbReference type="STRING" id="1249627.D779_2051"/>
<keyword evidence="4" id="KW-0472">Membrane</keyword>
<comment type="similarity">
    <text evidence="1 4">Belongs to the complex I subunit 6 family.</text>
</comment>
<comment type="caution">
    <text evidence="6">The sequence shown here is derived from an EMBL/GenBank/DDBJ whole genome shotgun (WGS) entry which is preliminary data.</text>
</comment>
<evidence type="ECO:0000256" key="2">
    <source>
        <dbReference type="ARBA" id="ARBA00019907"/>
    </source>
</evidence>
<proteinExistence type="inferred from homology"/>
<keyword evidence="4" id="KW-1003">Cell membrane</keyword>
<dbReference type="EMBL" id="AONC01000035">
    <property type="protein sequence ID" value="EXJ14845.1"/>
    <property type="molecule type" value="Genomic_DNA"/>
</dbReference>
<keyword evidence="4" id="KW-0520">NAD</keyword>
<dbReference type="OrthoDB" id="9795409at2"/>
<feature type="transmembrane region" description="Helical" evidence="4">
    <location>
        <begin position="55"/>
        <end position="79"/>
    </location>
</feature>
<feature type="transmembrane region" description="Helical" evidence="4">
    <location>
        <begin position="143"/>
        <end position="165"/>
    </location>
</feature>
<dbReference type="PANTHER" id="PTHR33269">
    <property type="entry name" value="NADH-UBIQUINONE OXIDOREDUCTASE CHAIN 6"/>
    <property type="match status" value="1"/>
</dbReference>
<feature type="transmembrane region" description="Helical" evidence="4">
    <location>
        <begin position="31"/>
        <end position="49"/>
    </location>
</feature>
<dbReference type="PANTHER" id="PTHR33269:SF17">
    <property type="entry name" value="NADH-UBIQUINONE OXIDOREDUCTASE CHAIN 6"/>
    <property type="match status" value="1"/>
</dbReference>
<dbReference type="AlphaFoldDB" id="W9VWR3"/>
<evidence type="ECO:0000313" key="7">
    <source>
        <dbReference type="Proteomes" id="UP000019460"/>
    </source>
</evidence>
<dbReference type="PATRIC" id="fig|1249627.3.peg.2371"/>
<dbReference type="Proteomes" id="UP000019460">
    <property type="component" value="Unassembled WGS sequence"/>
</dbReference>
<dbReference type="NCBIfam" id="NF005164">
    <property type="entry name" value="PRK06638.1-4"/>
    <property type="match status" value="1"/>
</dbReference>
<comment type="catalytic activity">
    <reaction evidence="4">
        <text>a quinone + NADH + 5 H(+)(in) = a quinol + NAD(+) + 4 H(+)(out)</text>
        <dbReference type="Rhea" id="RHEA:57888"/>
        <dbReference type="ChEBI" id="CHEBI:15378"/>
        <dbReference type="ChEBI" id="CHEBI:24646"/>
        <dbReference type="ChEBI" id="CHEBI:57540"/>
        <dbReference type="ChEBI" id="CHEBI:57945"/>
        <dbReference type="ChEBI" id="CHEBI:132124"/>
    </reaction>
</comment>
<feature type="compositionally biased region" description="Polar residues" evidence="5">
    <location>
        <begin position="207"/>
        <end position="216"/>
    </location>
</feature>
<dbReference type="eggNOG" id="COG0839">
    <property type="taxonomic scope" value="Bacteria"/>
</dbReference>
<dbReference type="EC" id="7.1.1.-" evidence="4"/>
<dbReference type="Gene3D" id="1.20.120.1200">
    <property type="entry name" value="NADH-ubiquinone/plastoquinone oxidoreductase chain 6, subunit NuoJ"/>
    <property type="match status" value="1"/>
</dbReference>
<reference evidence="6 7" key="1">
    <citation type="submission" date="2012-11" db="EMBL/GenBank/DDBJ databases">
        <title>Genome assembly of Thiorhodococcus sp. AK35.</title>
        <authorList>
            <person name="Nupur N."/>
            <person name="Khatri I."/>
            <person name="Subramanian S."/>
            <person name="Pinnaka A."/>
        </authorList>
    </citation>
    <scope>NUCLEOTIDE SEQUENCE [LARGE SCALE GENOMIC DNA]</scope>
    <source>
        <strain evidence="6 7">AK35</strain>
    </source>
</reference>
<feature type="transmembrane region" description="Helical" evidence="4">
    <location>
        <begin position="6"/>
        <end position="24"/>
    </location>
</feature>
<evidence type="ECO:0000313" key="6">
    <source>
        <dbReference type="EMBL" id="EXJ14845.1"/>
    </source>
</evidence>
<accession>W9VWR3</accession>
<feature type="region of interest" description="Disordered" evidence="5">
    <location>
        <begin position="197"/>
        <end position="216"/>
    </location>
</feature>
<evidence type="ECO:0000256" key="3">
    <source>
        <dbReference type="ARBA" id="ARBA00025811"/>
    </source>
</evidence>
<keyword evidence="4" id="KW-0812">Transmembrane</keyword>
<keyword evidence="6" id="KW-0830">Ubiquinone</keyword>
<evidence type="ECO:0000256" key="5">
    <source>
        <dbReference type="SAM" id="MobiDB-lite"/>
    </source>
</evidence>
<comment type="subcellular location">
    <subcellularLocation>
        <location evidence="4">Cell membrane</location>
        <topology evidence="4">Multi-pass membrane protein</topology>
    </subcellularLocation>
</comment>
<dbReference type="InterPro" id="IPR001457">
    <property type="entry name" value="NADH_UbQ/plastoQ_OxRdtase_su6"/>
</dbReference>
<gene>
    <name evidence="6" type="ORF">D779_2051</name>
</gene>
<dbReference type="GO" id="GO:0005886">
    <property type="term" value="C:plasma membrane"/>
    <property type="evidence" value="ECO:0007669"/>
    <property type="project" value="UniProtKB-SubCell"/>
</dbReference>
<comment type="subunit">
    <text evidence="3">Composed of 13 different subunits. Subunits NuoA, H, J, K, L, M, N constitute the membrane sector of the complex.</text>
</comment>
<protein>
    <recommendedName>
        <fullName evidence="2 4">NADH-quinone oxidoreductase subunit J</fullName>
        <ecNumber evidence="4">7.1.1.-</ecNumber>
    </recommendedName>
</protein>
<keyword evidence="7" id="KW-1185">Reference proteome</keyword>
<dbReference type="InterPro" id="IPR042106">
    <property type="entry name" value="Nuo/plastoQ_OxRdtase_6_NuoJ"/>
</dbReference>
<dbReference type="Pfam" id="PF00499">
    <property type="entry name" value="Oxidored_q3"/>
    <property type="match status" value="1"/>
</dbReference>
<sequence length="216" mass="23467">MGFEKFLFYVFALITLWAAGMVITRRNPVHAVLFLVLAFVSSAALWVLIEAEFLGIVLVLVYVGAVMVLFLFVVMMLDVDLAALRAGFIRALPLGLLVAGVMAVEIFLIVGPANFGLEAFPPPDAAPADATNTRDLGILLYSIYIYPVEIAAVILLVAIVAAIRLTLRRRPDNKSVDPARQVRVKKGPDRIRLVKMAPEVEEPFGASPTTESGETS</sequence>
<dbReference type="RefSeq" id="WP_043754033.1">
    <property type="nucleotide sequence ID" value="NZ_AONC01000035.1"/>
</dbReference>